<keyword evidence="12" id="KW-0443">Lipid metabolism</keyword>
<keyword evidence="9 16" id="KW-0812">Transmembrane</keyword>
<evidence type="ECO:0000256" key="16">
    <source>
        <dbReference type="SAM" id="Phobius"/>
    </source>
</evidence>
<name>A0A9P4M678_9PEZI</name>
<proteinExistence type="inferred from homology"/>
<keyword evidence="11 16" id="KW-1133">Transmembrane helix</keyword>
<evidence type="ECO:0000256" key="11">
    <source>
        <dbReference type="ARBA" id="ARBA00022989"/>
    </source>
</evidence>
<keyword evidence="6 17" id="KW-0489">Methyltransferase</keyword>
<evidence type="ECO:0000256" key="12">
    <source>
        <dbReference type="ARBA" id="ARBA00023098"/>
    </source>
</evidence>
<evidence type="ECO:0000256" key="3">
    <source>
        <dbReference type="ARBA" id="ARBA00004991"/>
    </source>
</evidence>
<keyword evidence="13 16" id="KW-0472">Membrane</keyword>
<keyword evidence="7" id="KW-0808">Transferase</keyword>
<dbReference type="GO" id="GO:0032259">
    <property type="term" value="P:methylation"/>
    <property type="evidence" value="ECO:0007669"/>
    <property type="project" value="UniProtKB-KW"/>
</dbReference>
<dbReference type="SUPFAM" id="SSF53335">
    <property type="entry name" value="S-adenosyl-L-methionine-dependent methyltransferases"/>
    <property type="match status" value="1"/>
</dbReference>
<dbReference type="EC" id="2.1.1.317" evidence="14"/>
<sequence>MSDAGNPPSEDSFKFIETPPAPSPQQSPGNCGVRTTSYPAIKNAPFPADGPGSDTFSNVLLGSLLLIIPYYLKSQVGGGLKTWIFFALLTGLPILIGYWTFASSYSPRKTEKAKHPGKPIDTYLQFHRDEDKEKYYGRNKIPMHTFHEKYFDGEVDVKGDMLEVMEYRHDWANFKFTMGLFWYFLVGMIPEVIMHTRSQDEEQVRDHYDRGDDFYGWFLGPRMIYTSGIISNINTEESLEQLQDNKLGIVCEKIQLKPGERMLDIGCGWGTLAKYASINYGAHATGVTLGRNQTAWGNSGLRKAGIPEEQSNILCMDYRDIPLPEGGYNKITCLEMAEHVGVRHFSTFLKQVYDMLDDDGIFFLQIAGLRKSWQYEDLIWGLFMNKYIFPGADASTPLGWFVDKLEGAGFEVRGIDTIGVHYSATLWRWYRNWMGNRDKVEAKYGKRWFRIWEYFLAYSTIISREGGASCYQITLVKNVNATHRVEGIPAQFGLSGALTANKAKLKLAQS</sequence>
<organism evidence="17 18">
    <name type="scientific">Rhizodiscina lignyota</name>
    <dbReference type="NCBI Taxonomy" id="1504668"/>
    <lineage>
        <taxon>Eukaryota</taxon>
        <taxon>Fungi</taxon>
        <taxon>Dikarya</taxon>
        <taxon>Ascomycota</taxon>
        <taxon>Pezizomycotina</taxon>
        <taxon>Dothideomycetes</taxon>
        <taxon>Pleosporomycetidae</taxon>
        <taxon>Aulographales</taxon>
        <taxon>Rhizodiscinaceae</taxon>
        <taxon>Rhizodiscina</taxon>
    </lineage>
</organism>
<evidence type="ECO:0000256" key="13">
    <source>
        <dbReference type="ARBA" id="ARBA00023136"/>
    </source>
</evidence>
<dbReference type="PANTHER" id="PTHR45197">
    <property type="entry name" value="SYNTHASE, PUTATIVE (AFU_ORTHOLOGUE AFUA_7G04190)-RELATED"/>
    <property type="match status" value="1"/>
</dbReference>
<dbReference type="PANTHER" id="PTHR45197:SF1">
    <property type="entry name" value="SPHINGOLIPID C9-METHYLTRANSFERASE A-RELATED"/>
    <property type="match status" value="1"/>
</dbReference>
<evidence type="ECO:0000256" key="2">
    <source>
        <dbReference type="ARBA" id="ARBA00004760"/>
    </source>
</evidence>
<dbReference type="EMBL" id="ML978126">
    <property type="protein sequence ID" value="KAF2098953.1"/>
    <property type="molecule type" value="Genomic_DNA"/>
</dbReference>
<keyword evidence="18" id="KW-1185">Reference proteome</keyword>
<reference evidence="17" key="1">
    <citation type="journal article" date="2020" name="Stud. Mycol.">
        <title>101 Dothideomycetes genomes: a test case for predicting lifestyles and emergence of pathogens.</title>
        <authorList>
            <person name="Haridas S."/>
            <person name="Albert R."/>
            <person name="Binder M."/>
            <person name="Bloem J."/>
            <person name="Labutti K."/>
            <person name="Salamov A."/>
            <person name="Andreopoulos B."/>
            <person name="Baker S."/>
            <person name="Barry K."/>
            <person name="Bills G."/>
            <person name="Bluhm B."/>
            <person name="Cannon C."/>
            <person name="Castanera R."/>
            <person name="Culley D."/>
            <person name="Daum C."/>
            <person name="Ezra D."/>
            <person name="Gonzalez J."/>
            <person name="Henrissat B."/>
            <person name="Kuo A."/>
            <person name="Liang C."/>
            <person name="Lipzen A."/>
            <person name="Lutzoni F."/>
            <person name="Magnuson J."/>
            <person name="Mondo S."/>
            <person name="Nolan M."/>
            <person name="Ohm R."/>
            <person name="Pangilinan J."/>
            <person name="Park H.-J."/>
            <person name="Ramirez L."/>
            <person name="Alfaro M."/>
            <person name="Sun H."/>
            <person name="Tritt A."/>
            <person name="Yoshinaga Y."/>
            <person name="Zwiers L.-H."/>
            <person name="Turgeon B."/>
            <person name="Goodwin S."/>
            <person name="Spatafora J."/>
            <person name="Crous P."/>
            <person name="Grigoriev I."/>
        </authorList>
    </citation>
    <scope>NUCLEOTIDE SEQUENCE</scope>
    <source>
        <strain evidence="17">CBS 133067</strain>
    </source>
</reference>
<dbReference type="OrthoDB" id="412182at2759"/>
<comment type="similarity">
    <text evidence="4">Belongs to the CFA/CMAS family.</text>
</comment>
<dbReference type="Gene3D" id="3.40.50.150">
    <property type="entry name" value="Vaccinia Virus protein VP39"/>
    <property type="match status" value="1"/>
</dbReference>
<evidence type="ECO:0000313" key="18">
    <source>
        <dbReference type="Proteomes" id="UP000799772"/>
    </source>
</evidence>
<dbReference type="InterPro" id="IPR029063">
    <property type="entry name" value="SAM-dependent_MTases_sf"/>
</dbReference>
<dbReference type="CDD" id="cd02440">
    <property type="entry name" value="AdoMet_MTases"/>
    <property type="match status" value="1"/>
</dbReference>
<evidence type="ECO:0000256" key="10">
    <source>
        <dbReference type="ARBA" id="ARBA00022919"/>
    </source>
</evidence>
<comment type="pathway">
    <text evidence="3">Sphingolipid metabolism.</text>
</comment>
<dbReference type="AlphaFoldDB" id="A0A9P4M678"/>
<evidence type="ECO:0000256" key="7">
    <source>
        <dbReference type="ARBA" id="ARBA00022679"/>
    </source>
</evidence>
<evidence type="ECO:0000256" key="9">
    <source>
        <dbReference type="ARBA" id="ARBA00022692"/>
    </source>
</evidence>
<keyword evidence="8" id="KW-0949">S-adenosyl-L-methionine</keyword>
<feature type="transmembrane region" description="Helical" evidence="16">
    <location>
        <begin position="84"/>
        <end position="101"/>
    </location>
</feature>
<gene>
    <name evidence="17" type="ORF">NA57DRAFT_38903</name>
</gene>
<evidence type="ECO:0000256" key="1">
    <source>
        <dbReference type="ARBA" id="ARBA00004141"/>
    </source>
</evidence>
<comment type="caution">
    <text evidence="17">The sequence shown here is derived from an EMBL/GenBank/DDBJ whole genome shotgun (WGS) entry which is preliminary data.</text>
</comment>
<accession>A0A9P4M678</accession>
<dbReference type="InterPro" id="IPR052290">
    <property type="entry name" value="Sphingo_C9-MT"/>
</dbReference>
<dbReference type="Proteomes" id="UP000799772">
    <property type="component" value="Unassembled WGS sequence"/>
</dbReference>
<evidence type="ECO:0000256" key="4">
    <source>
        <dbReference type="ARBA" id="ARBA00010815"/>
    </source>
</evidence>
<feature type="region of interest" description="Disordered" evidence="15">
    <location>
        <begin position="1"/>
        <end position="34"/>
    </location>
</feature>
<protein>
    <recommendedName>
        <fullName evidence="14">sphingolipid C(9)-methyltransferase</fullName>
        <ecNumber evidence="14">2.1.1.317</ecNumber>
    </recommendedName>
</protein>
<dbReference type="GO" id="GO:0016020">
    <property type="term" value="C:membrane"/>
    <property type="evidence" value="ECO:0007669"/>
    <property type="project" value="UniProtKB-SubCell"/>
</dbReference>
<feature type="transmembrane region" description="Helical" evidence="16">
    <location>
        <begin position="171"/>
        <end position="189"/>
    </location>
</feature>
<dbReference type="GO" id="GO:0008168">
    <property type="term" value="F:methyltransferase activity"/>
    <property type="evidence" value="ECO:0007669"/>
    <property type="project" value="UniProtKB-KW"/>
</dbReference>
<evidence type="ECO:0000256" key="5">
    <source>
        <dbReference type="ARBA" id="ARBA00022516"/>
    </source>
</evidence>
<evidence type="ECO:0000256" key="14">
    <source>
        <dbReference type="ARBA" id="ARBA00039020"/>
    </source>
</evidence>
<comment type="subcellular location">
    <subcellularLocation>
        <location evidence="1">Membrane</location>
        <topology evidence="1">Multi-pass membrane protein</topology>
    </subcellularLocation>
</comment>
<comment type="pathway">
    <text evidence="2">Lipid metabolism; sphingolipid metabolism.</text>
</comment>
<keyword evidence="5" id="KW-0444">Lipid biosynthesis</keyword>
<evidence type="ECO:0000256" key="15">
    <source>
        <dbReference type="SAM" id="MobiDB-lite"/>
    </source>
</evidence>
<dbReference type="GO" id="GO:0006665">
    <property type="term" value="P:sphingolipid metabolic process"/>
    <property type="evidence" value="ECO:0007669"/>
    <property type="project" value="UniProtKB-KW"/>
</dbReference>
<evidence type="ECO:0000313" key="17">
    <source>
        <dbReference type="EMBL" id="KAF2098953.1"/>
    </source>
</evidence>
<dbReference type="Pfam" id="PF02353">
    <property type="entry name" value="CMAS"/>
    <property type="match status" value="1"/>
</dbReference>
<evidence type="ECO:0000256" key="8">
    <source>
        <dbReference type="ARBA" id="ARBA00022691"/>
    </source>
</evidence>
<evidence type="ECO:0000256" key="6">
    <source>
        <dbReference type="ARBA" id="ARBA00022603"/>
    </source>
</evidence>
<keyword evidence="10" id="KW-0746">Sphingolipid metabolism</keyword>